<organism evidence="1 2">
    <name type="scientific">Sphingobium lactosutens DS20</name>
    <dbReference type="NCBI Taxonomy" id="1331060"/>
    <lineage>
        <taxon>Bacteria</taxon>
        <taxon>Pseudomonadati</taxon>
        <taxon>Pseudomonadota</taxon>
        <taxon>Alphaproteobacteria</taxon>
        <taxon>Sphingomonadales</taxon>
        <taxon>Sphingomonadaceae</taxon>
        <taxon>Sphingobium</taxon>
    </lineage>
</organism>
<dbReference type="EMBL" id="ATDP01000101">
    <property type="protein sequence ID" value="EQB12747.1"/>
    <property type="molecule type" value="Genomic_DNA"/>
</dbReference>
<proteinExistence type="predicted"/>
<accession>T0HIA2</accession>
<dbReference type="AlphaFoldDB" id="T0HIA2"/>
<gene>
    <name evidence="1" type="ORF">RLDS_18410</name>
</gene>
<evidence type="ECO:0000313" key="1">
    <source>
        <dbReference type="EMBL" id="EQB12747.1"/>
    </source>
</evidence>
<name>T0HIA2_9SPHN</name>
<comment type="caution">
    <text evidence="1">The sequence shown here is derived from an EMBL/GenBank/DDBJ whole genome shotgun (WGS) entry which is preliminary data.</text>
</comment>
<keyword evidence="2" id="KW-1185">Reference proteome</keyword>
<dbReference type="eggNOG" id="ENOG5030UZU">
    <property type="taxonomic scope" value="Bacteria"/>
</dbReference>
<dbReference type="Proteomes" id="UP000015531">
    <property type="component" value="Unassembled WGS sequence"/>
</dbReference>
<reference evidence="1 2" key="1">
    <citation type="journal article" date="2013" name="Genome Announc.">
        <title>Draft Genome Sequence of Sphingobium lactosutens Strain DS20T, Isolated from a Hexachlorocyclohexane Dumpsite.</title>
        <authorList>
            <person name="Kumar R."/>
            <person name="Dwivedi V."/>
            <person name="Negi V."/>
            <person name="Khurana J.P."/>
            <person name="Lal R."/>
        </authorList>
    </citation>
    <scope>NUCLEOTIDE SEQUENCE [LARGE SCALE GENOMIC DNA]</scope>
    <source>
        <strain evidence="1 2">DS20</strain>
    </source>
</reference>
<evidence type="ECO:0000313" key="2">
    <source>
        <dbReference type="Proteomes" id="UP000015531"/>
    </source>
</evidence>
<sequence length="48" mass="5540">MEWIMLLVARFLDWLCALFASGAQDALRINQLICPLSHHGERSDGKRR</sequence>
<protein>
    <submittedName>
        <fullName evidence="1">Uncharacterized protein</fullName>
    </submittedName>
</protein>
<dbReference type="PATRIC" id="fig|1331060.3.peg.3550"/>